<sequence>MDRNNVNQMINEYFAGMGNFCRNNELTMILVKEEPVDDILEETNDQDIYIKNESNEFGKSNPIYNQYEDNEYNEINENNVCCFELNNESVQVQGGFQRQTIEQQSKIAKEVETKKLKEAELRKNIVVEETEIKSLDKRSTLKKVKEPGNNRSFEQPDLVKNYVVIRPVHFKRINEHVENDTNIERELIESRKAPTNDDFEKFNLKEPGIRKYMGSEGKTSKEIETNSTEVKMITKTRGLKVEEKL</sequence>
<protein>
    <submittedName>
        <fullName evidence="1">Uncharacterized protein</fullName>
    </submittedName>
</protein>
<evidence type="ECO:0000313" key="1">
    <source>
        <dbReference type="EMBL" id="CAI6363456.1"/>
    </source>
</evidence>
<gene>
    <name evidence="1" type="ORF">MEUPH1_LOCUS18400</name>
</gene>
<keyword evidence="2" id="KW-1185">Reference proteome</keyword>
<reference evidence="1 2" key="1">
    <citation type="submission" date="2023-01" db="EMBL/GenBank/DDBJ databases">
        <authorList>
            <person name="Whitehead M."/>
        </authorList>
    </citation>
    <scope>NUCLEOTIDE SEQUENCE [LARGE SCALE GENOMIC DNA]</scope>
</reference>
<evidence type="ECO:0000313" key="2">
    <source>
        <dbReference type="Proteomes" id="UP001160148"/>
    </source>
</evidence>
<accession>A0AAV0X6Y0</accession>
<proteinExistence type="predicted"/>
<dbReference type="AlphaFoldDB" id="A0AAV0X6Y0"/>
<comment type="caution">
    <text evidence="1">The sequence shown here is derived from an EMBL/GenBank/DDBJ whole genome shotgun (WGS) entry which is preliminary data.</text>
</comment>
<organism evidence="1 2">
    <name type="scientific">Macrosiphum euphorbiae</name>
    <name type="common">potato aphid</name>
    <dbReference type="NCBI Taxonomy" id="13131"/>
    <lineage>
        <taxon>Eukaryota</taxon>
        <taxon>Metazoa</taxon>
        <taxon>Ecdysozoa</taxon>
        <taxon>Arthropoda</taxon>
        <taxon>Hexapoda</taxon>
        <taxon>Insecta</taxon>
        <taxon>Pterygota</taxon>
        <taxon>Neoptera</taxon>
        <taxon>Paraneoptera</taxon>
        <taxon>Hemiptera</taxon>
        <taxon>Sternorrhyncha</taxon>
        <taxon>Aphidomorpha</taxon>
        <taxon>Aphidoidea</taxon>
        <taxon>Aphididae</taxon>
        <taxon>Macrosiphini</taxon>
        <taxon>Macrosiphum</taxon>
    </lineage>
</organism>
<dbReference type="Proteomes" id="UP001160148">
    <property type="component" value="Unassembled WGS sequence"/>
</dbReference>
<dbReference type="EMBL" id="CARXXK010000003">
    <property type="protein sequence ID" value="CAI6363456.1"/>
    <property type="molecule type" value="Genomic_DNA"/>
</dbReference>
<name>A0AAV0X6Y0_9HEMI</name>